<dbReference type="Gene3D" id="3.30.70.270">
    <property type="match status" value="1"/>
</dbReference>
<dbReference type="InterPro" id="IPR050706">
    <property type="entry name" value="Cyclic-di-GMP_PDE-like"/>
</dbReference>
<gene>
    <name evidence="4" type="ORF">GCM10011316_22010</name>
</gene>
<keyword evidence="1" id="KW-1133">Transmembrane helix</keyword>
<dbReference type="PROSITE" id="PS50887">
    <property type="entry name" value="GGDEF"/>
    <property type="match status" value="1"/>
</dbReference>
<dbReference type="Gene3D" id="3.20.20.450">
    <property type="entry name" value="EAL domain"/>
    <property type="match status" value="1"/>
</dbReference>
<dbReference type="InterPro" id="IPR000160">
    <property type="entry name" value="GGDEF_dom"/>
</dbReference>
<feature type="domain" description="EAL" evidence="2">
    <location>
        <begin position="399"/>
        <end position="649"/>
    </location>
</feature>
<evidence type="ECO:0000313" key="4">
    <source>
        <dbReference type="EMBL" id="GGB49487.1"/>
    </source>
</evidence>
<evidence type="ECO:0000259" key="3">
    <source>
        <dbReference type="PROSITE" id="PS50887"/>
    </source>
</evidence>
<dbReference type="CDD" id="cd01948">
    <property type="entry name" value="EAL"/>
    <property type="match status" value="1"/>
</dbReference>
<dbReference type="InterPro" id="IPR035919">
    <property type="entry name" value="EAL_sf"/>
</dbReference>
<dbReference type="InterPro" id="IPR001633">
    <property type="entry name" value="EAL_dom"/>
</dbReference>
<accession>A0A916X130</accession>
<feature type="transmembrane region" description="Helical" evidence="1">
    <location>
        <begin position="181"/>
        <end position="202"/>
    </location>
</feature>
<evidence type="ECO:0000259" key="2">
    <source>
        <dbReference type="PROSITE" id="PS50883"/>
    </source>
</evidence>
<evidence type="ECO:0008006" key="6">
    <source>
        <dbReference type="Google" id="ProtNLM"/>
    </source>
</evidence>
<dbReference type="InterPro" id="IPR043128">
    <property type="entry name" value="Rev_trsase/Diguanyl_cyclase"/>
</dbReference>
<dbReference type="NCBIfam" id="TIGR00254">
    <property type="entry name" value="GGDEF"/>
    <property type="match status" value="1"/>
</dbReference>
<dbReference type="Pfam" id="PF00563">
    <property type="entry name" value="EAL"/>
    <property type="match status" value="1"/>
</dbReference>
<comment type="caution">
    <text evidence="4">The sequence shown here is derived from an EMBL/GenBank/DDBJ whole genome shotgun (WGS) entry which is preliminary data.</text>
</comment>
<organism evidence="4 5">
    <name type="scientific">Roseibium aquae</name>
    <dbReference type="NCBI Taxonomy" id="1323746"/>
    <lineage>
        <taxon>Bacteria</taxon>
        <taxon>Pseudomonadati</taxon>
        <taxon>Pseudomonadota</taxon>
        <taxon>Alphaproteobacteria</taxon>
        <taxon>Hyphomicrobiales</taxon>
        <taxon>Stappiaceae</taxon>
        <taxon>Roseibium</taxon>
    </lineage>
</organism>
<evidence type="ECO:0000256" key="1">
    <source>
        <dbReference type="SAM" id="Phobius"/>
    </source>
</evidence>
<dbReference type="CDD" id="cd01949">
    <property type="entry name" value="GGDEF"/>
    <property type="match status" value="1"/>
</dbReference>
<reference evidence="4" key="2">
    <citation type="submission" date="2020-09" db="EMBL/GenBank/DDBJ databases">
        <authorList>
            <person name="Sun Q."/>
            <person name="Zhou Y."/>
        </authorList>
    </citation>
    <scope>NUCLEOTIDE SEQUENCE</scope>
    <source>
        <strain evidence="4">CGMCC 1.12426</strain>
    </source>
</reference>
<dbReference type="EMBL" id="BMFA01000006">
    <property type="protein sequence ID" value="GGB49487.1"/>
    <property type="molecule type" value="Genomic_DNA"/>
</dbReference>
<dbReference type="PANTHER" id="PTHR33121">
    <property type="entry name" value="CYCLIC DI-GMP PHOSPHODIESTERASE PDEF"/>
    <property type="match status" value="1"/>
</dbReference>
<feature type="domain" description="GGDEF" evidence="3">
    <location>
        <begin position="254"/>
        <end position="390"/>
    </location>
</feature>
<dbReference type="AlphaFoldDB" id="A0A916X130"/>
<dbReference type="PANTHER" id="PTHR33121:SF70">
    <property type="entry name" value="SIGNALING PROTEIN YKOW"/>
    <property type="match status" value="1"/>
</dbReference>
<protein>
    <recommendedName>
        <fullName evidence="6">Diguanylate cyclase (GGDEF)-like protein</fullName>
    </recommendedName>
</protein>
<name>A0A916X130_9HYPH</name>
<dbReference type="SMART" id="SM00052">
    <property type="entry name" value="EAL"/>
    <property type="match status" value="1"/>
</dbReference>
<proteinExistence type="predicted"/>
<dbReference type="Pfam" id="PF00990">
    <property type="entry name" value="GGDEF"/>
    <property type="match status" value="1"/>
</dbReference>
<dbReference type="SUPFAM" id="SSF55073">
    <property type="entry name" value="Nucleotide cyclase"/>
    <property type="match status" value="1"/>
</dbReference>
<reference evidence="4" key="1">
    <citation type="journal article" date="2014" name="Int. J. Syst. Evol. Microbiol.">
        <title>Complete genome sequence of Corynebacterium casei LMG S-19264T (=DSM 44701T), isolated from a smear-ripened cheese.</title>
        <authorList>
            <consortium name="US DOE Joint Genome Institute (JGI-PGF)"/>
            <person name="Walter F."/>
            <person name="Albersmeier A."/>
            <person name="Kalinowski J."/>
            <person name="Ruckert C."/>
        </authorList>
    </citation>
    <scope>NUCLEOTIDE SEQUENCE</scope>
    <source>
        <strain evidence="4">CGMCC 1.12426</strain>
    </source>
</reference>
<dbReference type="RefSeq" id="WP_150496313.1">
    <property type="nucleotide sequence ID" value="NZ_BMFA01000006.1"/>
</dbReference>
<dbReference type="SMART" id="SM00267">
    <property type="entry name" value="GGDEF"/>
    <property type="match status" value="1"/>
</dbReference>
<dbReference type="InterPro" id="IPR029787">
    <property type="entry name" value="Nucleotide_cyclase"/>
</dbReference>
<evidence type="ECO:0000313" key="5">
    <source>
        <dbReference type="Proteomes" id="UP000605148"/>
    </source>
</evidence>
<sequence length="662" mass="72344">MLSFTTLLTRPIKALGLVLLLGAAGLFLGRAYIYDAADIAIEKVDDQEALLMIADVRRELAAFQLSVTRFFATPGSADHIADVQHAFQQFIACTSAVEMLLTNGSSTVVHAAGTEVARVLQEVKALRHPIVHLEAPHSKRRLASAMERIDAQDMTLAIAMDTALVESRNQTRAVLMREADIQMGLALGIAGIAAAFFLMTGYQSAAMSRIRRKAAEHSDKAAFAADHDRLTGLPNRDAFMRNISDALEAVDDAERFALVALKIDGIKQINEQYGFQVGDSTLECVAERLSMSLKALDSRNMLARTGNTTFMALLRGGGSASELSKTAALLLEVIKAPQKNAYMSARLSGSAGLALAPKGGISDRDLALNAELALHEARLKESGSLVQFTPDLRAGLRRRRRIEEDLKTAIRNADIYPVYQPQFDMKSGKMVGMEALARWKHPELGMIPPLEFITAAESAGGIVDIGRHILRTACQDAASMRGRPTVSVNLSVLQVLNDDVPRFTREVLDETGLQPDRLKLEVTESVIIGDTKRVRQTLEQIKAMGVAISLDDFGTGYSALSYLTEFDWDELKIDRSFVAKAIANDRARSIVETVRSLANTMDARLTVEGIETADQRDVFAALGYQVAQGYFYSKPMSFEDLNASPFVLTSRSLEEPLEPSLH</sequence>
<dbReference type="PROSITE" id="PS50883">
    <property type="entry name" value="EAL"/>
    <property type="match status" value="1"/>
</dbReference>
<dbReference type="Proteomes" id="UP000605148">
    <property type="component" value="Unassembled WGS sequence"/>
</dbReference>
<keyword evidence="5" id="KW-1185">Reference proteome</keyword>
<dbReference type="OrthoDB" id="9814202at2"/>
<keyword evidence="1" id="KW-0472">Membrane</keyword>
<dbReference type="GO" id="GO:0071111">
    <property type="term" value="F:cyclic-guanylate-specific phosphodiesterase activity"/>
    <property type="evidence" value="ECO:0007669"/>
    <property type="project" value="InterPro"/>
</dbReference>
<dbReference type="SUPFAM" id="SSF141868">
    <property type="entry name" value="EAL domain-like"/>
    <property type="match status" value="1"/>
</dbReference>
<keyword evidence="1" id="KW-0812">Transmembrane</keyword>